<reference evidence="2 3" key="1">
    <citation type="journal article" date="2019" name="Nat. Med.">
        <title>A library of human gut bacterial isolates paired with longitudinal multiomics data enables mechanistic microbiome research.</title>
        <authorList>
            <person name="Poyet M."/>
            <person name="Groussin M."/>
            <person name="Gibbons S.M."/>
            <person name="Avila-Pacheco J."/>
            <person name="Jiang X."/>
            <person name="Kearney S.M."/>
            <person name="Perrotta A.R."/>
            <person name="Berdy B."/>
            <person name="Zhao S."/>
            <person name="Lieberman T.D."/>
            <person name="Swanson P.K."/>
            <person name="Smith M."/>
            <person name="Roesemann S."/>
            <person name="Alexander J.E."/>
            <person name="Rich S.A."/>
            <person name="Livny J."/>
            <person name="Vlamakis H."/>
            <person name="Clish C."/>
            <person name="Bullock K."/>
            <person name="Deik A."/>
            <person name="Scott J."/>
            <person name="Pierce K.A."/>
            <person name="Xavier R.J."/>
            <person name="Alm E.J."/>
        </authorList>
    </citation>
    <scope>NUCLEOTIDE SEQUENCE [LARGE SCALE GENOMIC DNA]</scope>
    <source>
        <strain evidence="2 3">BIOML-A4</strain>
    </source>
</reference>
<feature type="chain" id="PRO_5026819361" evidence="1">
    <location>
        <begin position="25"/>
        <end position="51"/>
    </location>
</feature>
<feature type="signal peptide" evidence="1">
    <location>
        <begin position="1"/>
        <end position="24"/>
    </location>
</feature>
<protein>
    <submittedName>
        <fullName evidence="2">Uncharacterized protein</fullName>
    </submittedName>
</protein>
<dbReference type="EMBL" id="WMZU01000060">
    <property type="protein sequence ID" value="MTS29237.1"/>
    <property type="molecule type" value="Genomic_DNA"/>
</dbReference>
<dbReference type="AlphaFoldDB" id="A0A6L6LWX7"/>
<evidence type="ECO:0000313" key="3">
    <source>
        <dbReference type="Proteomes" id="UP000472755"/>
    </source>
</evidence>
<gene>
    <name evidence="2" type="ORF">GMD59_18430</name>
</gene>
<proteinExistence type="predicted"/>
<evidence type="ECO:0000256" key="1">
    <source>
        <dbReference type="SAM" id="SignalP"/>
    </source>
</evidence>
<sequence length="51" mass="5735">MKKKLFAFAFCIIMVVAIAVPAFAAEPPQRSEGDTTVIDLTYEEFIKKLQN</sequence>
<name>A0A6L6LWX7_9FIRM</name>
<keyword evidence="1" id="KW-0732">Signal</keyword>
<dbReference type="RefSeq" id="WP_009326235.1">
    <property type="nucleotide sequence ID" value="NZ_CAUEXJ010000084.1"/>
</dbReference>
<accession>A0A6L6LWX7</accession>
<dbReference type="GeneID" id="42858938"/>
<evidence type="ECO:0000313" key="2">
    <source>
        <dbReference type="EMBL" id="MTS29237.1"/>
    </source>
</evidence>
<organism evidence="2 3">
    <name type="scientific">Ruthenibacterium lactatiformans</name>
    <dbReference type="NCBI Taxonomy" id="1550024"/>
    <lineage>
        <taxon>Bacteria</taxon>
        <taxon>Bacillati</taxon>
        <taxon>Bacillota</taxon>
        <taxon>Clostridia</taxon>
        <taxon>Eubacteriales</taxon>
        <taxon>Oscillospiraceae</taxon>
        <taxon>Ruthenibacterium</taxon>
    </lineage>
</organism>
<comment type="caution">
    <text evidence="2">The sequence shown here is derived from an EMBL/GenBank/DDBJ whole genome shotgun (WGS) entry which is preliminary data.</text>
</comment>
<dbReference type="Proteomes" id="UP000472755">
    <property type="component" value="Unassembled WGS sequence"/>
</dbReference>